<dbReference type="Pfam" id="PF02190">
    <property type="entry name" value="LON_substr_bdg"/>
    <property type="match status" value="1"/>
</dbReference>
<dbReference type="RefSeq" id="WP_105059819.1">
    <property type="nucleotide sequence ID" value="NZ_MSCJ01000001.1"/>
</dbReference>
<protein>
    <submittedName>
        <fullName evidence="2">Lon protease</fullName>
    </submittedName>
</protein>
<evidence type="ECO:0000313" key="2">
    <source>
        <dbReference type="EMBL" id="PQJ66441.1"/>
    </source>
</evidence>
<dbReference type="GO" id="GO:0008233">
    <property type="term" value="F:peptidase activity"/>
    <property type="evidence" value="ECO:0007669"/>
    <property type="project" value="UniProtKB-KW"/>
</dbReference>
<dbReference type="SUPFAM" id="SSF88697">
    <property type="entry name" value="PUA domain-like"/>
    <property type="match status" value="1"/>
</dbReference>
<dbReference type="GO" id="GO:0006508">
    <property type="term" value="P:proteolysis"/>
    <property type="evidence" value="ECO:0007669"/>
    <property type="project" value="UniProtKB-KW"/>
</dbReference>
<sequence length="191" mass="22025">MAKVLPLLFQKRHVLPSGRMQIYISPVDQTPTLKAALASTDGLGICMYSDKKEAQHLFHIGTRVTIDDFNQERGSPLIKLTVSGHNNFKIQSIKQTTDGVFWGETTSLPCWEEIAINKEQQLLAIRLKKMFEKFPDLDELYKSKDFNNLSWLCQRWLEILPLPTVDKQHLLNKPTCLNTYDYLMSMIKTSH</sequence>
<dbReference type="Proteomes" id="UP000238730">
    <property type="component" value="Unassembled WGS sequence"/>
</dbReference>
<dbReference type="OrthoDB" id="8558970at2"/>
<evidence type="ECO:0000313" key="3">
    <source>
        <dbReference type="Proteomes" id="UP000238730"/>
    </source>
</evidence>
<accession>A0A2S7VWJ3</accession>
<keyword evidence="2" id="KW-0378">Hydrolase</keyword>
<dbReference type="AlphaFoldDB" id="A0A2S7VWJ3"/>
<organism evidence="2 3">
    <name type="scientific">Photobacterium angustum</name>
    <dbReference type="NCBI Taxonomy" id="661"/>
    <lineage>
        <taxon>Bacteria</taxon>
        <taxon>Pseudomonadati</taxon>
        <taxon>Pseudomonadota</taxon>
        <taxon>Gammaproteobacteria</taxon>
        <taxon>Vibrionales</taxon>
        <taxon>Vibrionaceae</taxon>
        <taxon>Photobacterium</taxon>
    </lineage>
</organism>
<dbReference type="InterPro" id="IPR015947">
    <property type="entry name" value="PUA-like_sf"/>
</dbReference>
<proteinExistence type="predicted"/>
<dbReference type="InterPro" id="IPR003111">
    <property type="entry name" value="Lon_prtase_N"/>
</dbReference>
<evidence type="ECO:0000259" key="1">
    <source>
        <dbReference type="Pfam" id="PF02190"/>
    </source>
</evidence>
<feature type="domain" description="Lon N-terminal" evidence="1">
    <location>
        <begin position="5"/>
        <end position="178"/>
    </location>
</feature>
<comment type="caution">
    <text evidence="2">The sequence shown here is derived from an EMBL/GenBank/DDBJ whole genome shotgun (WGS) entry which is preliminary data.</text>
</comment>
<dbReference type="InterPro" id="IPR046336">
    <property type="entry name" value="Lon_prtase_N_sf"/>
</dbReference>
<name>A0A2S7VWJ3_PHOAN</name>
<keyword evidence="2" id="KW-0645">Protease</keyword>
<dbReference type="EMBL" id="MSCJ01000001">
    <property type="protein sequence ID" value="PQJ66441.1"/>
    <property type="molecule type" value="Genomic_DNA"/>
</dbReference>
<gene>
    <name evidence="2" type="ORF">BTO08_02870</name>
</gene>
<reference evidence="2 3" key="1">
    <citation type="submission" date="2016-12" db="EMBL/GenBank/DDBJ databases">
        <title>Diversity of luminous bacteria.</title>
        <authorList>
            <person name="Yoshizawa S."/>
            <person name="Kogure K."/>
        </authorList>
    </citation>
    <scope>NUCLEOTIDE SEQUENCE [LARGE SCALE GENOMIC DNA]</scope>
    <source>
        <strain evidence="2 3">LC1-200</strain>
    </source>
</reference>
<dbReference type="Gene3D" id="2.30.130.40">
    <property type="entry name" value="LON domain-like"/>
    <property type="match status" value="1"/>
</dbReference>